<reference evidence="2" key="2">
    <citation type="journal article" date="2021" name="World Allergy Organ. J.">
        <title>Chromosome-level assembly of Dermatophagoides farinae genome and transcriptome reveals two novel allergens Der f 37 and Der f 39.</title>
        <authorList>
            <person name="Chen J."/>
            <person name="Cai Z."/>
            <person name="Fan D."/>
            <person name="Hu J."/>
            <person name="Hou Y."/>
            <person name="He Y."/>
            <person name="Zhang Z."/>
            <person name="Zhao Z."/>
            <person name="Gao P."/>
            <person name="Hu W."/>
            <person name="Sun J."/>
            <person name="Li J."/>
            <person name="Ji K."/>
        </authorList>
    </citation>
    <scope>NUCLEOTIDE SEQUENCE</scope>
    <source>
        <strain evidence="2">JKM2019</strain>
    </source>
</reference>
<proteinExistence type="predicted"/>
<dbReference type="Proteomes" id="UP000828236">
    <property type="component" value="Unassembled WGS sequence"/>
</dbReference>
<sequence length="217" mass="24290">MSIVLAETTNSGANFKTTTATTVIQDKIQAWPFSPSYSSLSLSSFSPLNITTKKPFNITSTKTIMNKTKPLVMLKDKNIINSTKLPSRIQQNSLFPVPYMTLKTNNKNNETTTDPLIDRLFRNGRETHDAFIRRIILAAAAKAKANLEQQKLPNQIFYGSKDQNSQQTMAIKQALKLPSRPSTSPNHPHRIQYKQSNKTTTISTTTTTTNTKNINKS</sequence>
<evidence type="ECO:0000313" key="2">
    <source>
        <dbReference type="EMBL" id="KAH7644715.1"/>
    </source>
</evidence>
<reference evidence="2" key="1">
    <citation type="submission" date="2020-06" db="EMBL/GenBank/DDBJ databases">
        <authorList>
            <person name="Ji K."/>
            <person name="Li J."/>
        </authorList>
    </citation>
    <scope>NUCLEOTIDE SEQUENCE</scope>
    <source>
        <strain evidence="2">JKM2019</strain>
        <tissue evidence="2">Whole body</tissue>
    </source>
</reference>
<gene>
    <name evidence="2" type="ORF">HUG17_0253</name>
</gene>
<name>A0A9D4P4Q1_DERFA</name>
<comment type="caution">
    <text evidence="2">The sequence shown here is derived from an EMBL/GenBank/DDBJ whole genome shotgun (WGS) entry which is preliminary data.</text>
</comment>
<feature type="region of interest" description="Disordered" evidence="1">
    <location>
        <begin position="176"/>
        <end position="217"/>
    </location>
</feature>
<organism evidence="2">
    <name type="scientific">Dermatophagoides farinae</name>
    <name type="common">American house dust mite</name>
    <dbReference type="NCBI Taxonomy" id="6954"/>
    <lineage>
        <taxon>Eukaryota</taxon>
        <taxon>Metazoa</taxon>
        <taxon>Ecdysozoa</taxon>
        <taxon>Arthropoda</taxon>
        <taxon>Chelicerata</taxon>
        <taxon>Arachnida</taxon>
        <taxon>Acari</taxon>
        <taxon>Acariformes</taxon>
        <taxon>Sarcoptiformes</taxon>
        <taxon>Astigmata</taxon>
        <taxon>Psoroptidia</taxon>
        <taxon>Analgoidea</taxon>
        <taxon>Pyroglyphidae</taxon>
        <taxon>Dermatophagoidinae</taxon>
        <taxon>Dermatophagoides</taxon>
    </lineage>
</organism>
<accession>A0A9D4P4Q1</accession>
<protein>
    <submittedName>
        <fullName evidence="2">Uncharacterized protein</fullName>
    </submittedName>
</protein>
<dbReference type="AlphaFoldDB" id="A0A9D4P4Q1"/>
<evidence type="ECO:0000256" key="1">
    <source>
        <dbReference type="SAM" id="MobiDB-lite"/>
    </source>
</evidence>
<feature type="compositionally biased region" description="Low complexity" evidence="1">
    <location>
        <begin position="196"/>
        <end position="217"/>
    </location>
</feature>
<dbReference type="EMBL" id="SDOV01000001">
    <property type="protein sequence ID" value="KAH7644715.1"/>
    <property type="molecule type" value="Genomic_DNA"/>
</dbReference>